<dbReference type="GO" id="GO:0004674">
    <property type="term" value="F:protein serine/threonine kinase activity"/>
    <property type="evidence" value="ECO:0007669"/>
    <property type="project" value="TreeGrafter"/>
</dbReference>
<dbReference type="PROSITE" id="PS50011">
    <property type="entry name" value="PROTEIN_KINASE_DOM"/>
    <property type="match status" value="1"/>
</dbReference>
<keyword evidence="3" id="KW-1185">Reference proteome</keyword>
<reference evidence="2" key="1">
    <citation type="submission" date="2021-01" db="EMBL/GenBank/DDBJ databases">
        <authorList>
            <consortium name="Genoscope - CEA"/>
            <person name="William W."/>
        </authorList>
    </citation>
    <scope>NUCLEOTIDE SEQUENCE</scope>
</reference>
<dbReference type="Proteomes" id="UP000689195">
    <property type="component" value="Unassembled WGS sequence"/>
</dbReference>
<name>A0A8S1Y1V6_9CILI</name>
<dbReference type="GO" id="GO:0005634">
    <property type="term" value="C:nucleus"/>
    <property type="evidence" value="ECO:0007669"/>
    <property type="project" value="TreeGrafter"/>
</dbReference>
<evidence type="ECO:0000313" key="3">
    <source>
        <dbReference type="Proteomes" id="UP000689195"/>
    </source>
</evidence>
<dbReference type="GO" id="GO:0044773">
    <property type="term" value="P:mitotic DNA damage checkpoint signaling"/>
    <property type="evidence" value="ECO:0007669"/>
    <property type="project" value="TreeGrafter"/>
</dbReference>
<dbReference type="SMART" id="SM00220">
    <property type="entry name" value="S_TKc"/>
    <property type="match status" value="1"/>
</dbReference>
<dbReference type="OrthoDB" id="283739at2759"/>
<protein>
    <recommendedName>
        <fullName evidence="1">Protein kinase domain-containing protein</fullName>
    </recommendedName>
</protein>
<dbReference type="EMBL" id="CAJJDO010000149">
    <property type="protein sequence ID" value="CAD8208011.1"/>
    <property type="molecule type" value="Genomic_DNA"/>
</dbReference>
<sequence length="207" mass="23952">MFNLLTAISHMHSRGVFHRDIKLDSILIQSQLPSVLLTNFCYSETQISQTQYKKCGTPGFIAPEIFKTKLYTPKADIFSFGCFGSTQEEILQKNESALINYQIQYCIISQRRKQLCRNVSSSGINLLKGLLISDPDQRSSAQQAIQHNWFIKIGTKQKAKFHQNIIKGKYFEQQLKIRLILLIVFYIRFHLVYQLKIEQKRSSGVLT</sequence>
<proteinExistence type="predicted"/>
<evidence type="ECO:0000259" key="1">
    <source>
        <dbReference type="PROSITE" id="PS50011"/>
    </source>
</evidence>
<evidence type="ECO:0000313" key="2">
    <source>
        <dbReference type="EMBL" id="CAD8208011.1"/>
    </source>
</evidence>
<gene>
    <name evidence="2" type="ORF">PPENT_87.1.T1490091</name>
</gene>
<dbReference type="AlphaFoldDB" id="A0A8S1Y1V6"/>
<dbReference type="GO" id="GO:0005524">
    <property type="term" value="F:ATP binding"/>
    <property type="evidence" value="ECO:0007669"/>
    <property type="project" value="InterPro"/>
</dbReference>
<dbReference type="GO" id="GO:0005737">
    <property type="term" value="C:cytoplasm"/>
    <property type="evidence" value="ECO:0007669"/>
    <property type="project" value="TreeGrafter"/>
</dbReference>
<dbReference type="PANTHER" id="PTHR44167:SF18">
    <property type="entry name" value="PROTEIN KINASE DOMAIN-CONTAINING PROTEIN"/>
    <property type="match status" value="1"/>
</dbReference>
<dbReference type="PANTHER" id="PTHR44167">
    <property type="entry name" value="OVARIAN-SPECIFIC SERINE/THREONINE-PROTEIN KINASE LOK-RELATED"/>
    <property type="match status" value="1"/>
</dbReference>
<organism evidence="2 3">
    <name type="scientific">Paramecium pentaurelia</name>
    <dbReference type="NCBI Taxonomy" id="43138"/>
    <lineage>
        <taxon>Eukaryota</taxon>
        <taxon>Sar</taxon>
        <taxon>Alveolata</taxon>
        <taxon>Ciliophora</taxon>
        <taxon>Intramacronucleata</taxon>
        <taxon>Oligohymenophorea</taxon>
        <taxon>Peniculida</taxon>
        <taxon>Parameciidae</taxon>
        <taxon>Paramecium</taxon>
    </lineage>
</organism>
<accession>A0A8S1Y1V6</accession>
<comment type="caution">
    <text evidence="2">The sequence shown here is derived from an EMBL/GenBank/DDBJ whole genome shotgun (WGS) entry which is preliminary data.</text>
</comment>
<dbReference type="Pfam" id="PF00069">
    <property type="entry name" value="Pkinase"/>
    <property type="match status" value="1"/>
</dbReference>
<dbReference type="InterPro" id="IPR000719">
    <property type="entry name" value="Prot_kinase_dom"/>
</dbReference>
<feature type="domain" description="Protein kinase" evidence="1">
    <location>
        <begin position="1"/>
        <end position="150"/>
    </location>
</feature>